<keyword evidence="6" id="KW-1185">Reference proteome</keyword>
<keyword evidence="2" id="KW-0547">Nucleotide-binding</keyword>
<reference evidence="5" key="2">
    <citation type="submission" date="2021-04" db="EMBL/GenBank/DDBJ databases">
        <authorList>
            <person name="Zhang T."/>
            <person name="Zhang Y."/>
            <person name="Lu D."/>
            <person name="Zuo D."/>
            <person name="Du Z."/>
        </authorList>
    </citation>
    <scope>NUCLEOTIDE SEQUENCE</scope>
    <source>
        <strain evidence="5">JR1</strain>
    </source>
</reference>
<dbReference type="PROSITE" id="PS50893">
    <property type="entry name" value="ABC_TRANSPORTER_2"/>
    <property type="match status" value="1"/>
</dbReference>
<dbReference type="InterPro" id="IPR027417">
    <property type="entry name" value="P-loop_NTPase"/>
</dbReference>
<evidence type="ECO:0000313" key="6">
    <source>
        <dbReference type="Proteomes" id="UP000679220"/>
    </source>
</evidence>
<evidence type="ECO:0000256" key="2">
    <source>
        <dbReference type="ARBA" id="ARBA00022741"/>
    </source>
</evidence>
<accession>A0A941IXM7</accession>
<dbReference type="Pfam" id="PF00005">
    <property type="entry name" value="ABC_tran"/>
    <property type="match status" value="1"/>
</dbReference>
<dbReference type="SUPFAM" id="SSF52540">
    <property type="entry name" value="P-loop containing nucleoside triphosphate hydrolases"/>
    <property type="match status" value="1"/>
</dbReference>
<dbReference type="GO" id="GO:0005524">
    <property type="term" value="F:ATP binding"/>
    <property type="evidence" value="ECO:0007669"/>
    <property type="project" value="UniProtKB-KW"/>
</dbReference>
<dbReference type="PROSITE" id="PS00211">
    <property type="entry name" value="ABC_TRANSPORTER_1"/>
    <property type="match status" value="1"/>
</dbReference>
<dbReference type="GO" id="GO:0016887">
    <property type="term" value="F:ATP hydrolysis activity"/>
    <property type="evidence" value="ECO:0007669"/>
    <property type="project" value="InterPro"/>
</dbReference>
<feature type="domain" description="ABC transporter" evidence="4">
    <location>
        <begin position="2"/>
        <end position="225"/>
    </location>
</feature>
<reference evidence="5" key="1">
    <citation type="journal article" date="2018" name="Int. J. Syst. Evol. Microbiol.">
        <title>Carboxylicivirga sediminis sp. nov., isolated from coastal sediment.</title>
        <authorList>
            <person name="Wang F.Q."/>
            <person name="Ren L.H."/>
            <person name="Zou R.J."/>
            <person name="Sun Y.Z."/>
            <person name="Liu X.J."/>
            <person name="Jiang F."/>
            <person name="Liu L.J."/>
        </authorList>
    </citation>
    <scope>NUCLEOTIDE SEQUENCE</scope>
    <source>
        <strain evidence="5">JR1</strain>
    </source>
</reference>
<evidence type="ECO:0000256" key="3">
    <source>
        <dbReference type="ARBA" id="ARBA00022840"/>
    </source>
</evidence>
<dbReference type="RefSeq" id="WP_212191983.1">
    <property type="nucleotide sequence ID" value="NZ_JAGTAR010000025.1"/>
</dbReference>
<proteinExistence type="predicted"/>
<evidence type="ECO:0000259" key="4">
    <source>
        <dbReference type="PROSITE" id="PS50893"/>
    </source>
</evidence>
<dbReference type="AlphaFoldDB" id="A0A941IXM7"/>
<protein>
    <submittedName>
        <fullName evidence="5">ABC transporter ATP-binding protein</fullName>
    </submittedName>
</protein>
<dbReference type="EMBL" id="JAGTAR010000025">
    <property type="protein sequence ID" value="MBR8536956.1"/>
    <property type="molecule type" value="Genomic_DNA"/>
</dbReference>
<name>A0A941IXM7_9BACT</name>
<evidence type="ECO:0000256" key="1">
    <source>
        <dbReference type="ARBA" id="ARBA00022448"/>
    </source>
</evidence>
<sequence length="234" mass="26292">MLKIDQLSHTISKQPIIRDLSLTTKPSGLYVFAGANGCGKSTLFNIICGLYPIQQGSIFINNTNNIEVYRSLIGCSIEPFTNAPQICVRQILDIARRIKETTEEDVYYWLKFWDLHEAIDKPFGALSVGMIKRLSLITSLLGNPSVYIWDEPFNGLDPLGIQKLKQLITTLLSQNKLILLSTHILAELSNTVEQVIIMEMGEIKKILTPPNKEINSTSSIISWLEKPTPNHIPE</sequence>
<dbReference type="InterPro" id="IPR017871">
    <property type="entry name" value="ABC_transporter-like_CS"/>
</dbReference>
<evidence type="ECO:0000313" key="5">
    <source>
        <dbReference type="EMBL" id="MBR8536956.1"/>
    </source>
</evidence>
<dbReference type="SMART" id="SM00382">
    <property type="entry name" value="AAA"/>
    <property type="match status" value="1"/>
</dbReference>
<dbReference type="Proteomes" id="UP000679220">
    <property type="component" value="Unassembled WGS sequence"/>
</dbReference>
<keyword evidence="3 5" id="KW-0067">ATP-binding</keyword>
<dbReference type="InterPro" id="IPR003593">
    <property type="entry name" value="AAA+_ATPase"/>
</dbReference>
<dbReference type="InterPro" id="IPR003439">
    <property type="entry name" value="ABC_transporter-like_ATP-bd"/>
</dbReference>
<dbReference type="Gene3D" id="3.40.50.300">
    <property type="entry name" value="P-loop containing nucleotide triphosphate hydrolases"/>
    <property type="match status" value="1"/>
</dbReference>
<dbReference type="PANTHER" id="PTHR42939:SF1">
    <property type="entry name" value="ABC TRANSPORTER ATP-BINDING PROTEIN ALBC-RELATED"/>
    <property type="match status" value="1"/>
</dbReference>
<dbReference type="PANTHER" id="PTHR42939">
    <property type="entry name" value="ABC TRANSPORTER ATP-BINDING PROTEIN ALBC-RELATED"/>
    <property type="match status" value="1"/>
</dbReference>
<dbReference type="InterPro" id="IPR051782">
    <property type="entry name" value="ABC_Transporter_VariousFunc"/>
</dbReference>
<organism evidence="5 6">
    <name type="scientific">Carboxylicivirga sediminis</name>
    <dbReference type="NCBI Taxonomy" id="2006564"/>
    <lineage>
        <taxon>Bacteria</taxon>
        <taxon>Pseudomonadati</taxon>
        <taxon>Bacteroidota</taxon>
        <taxon>Bacteroidia</taxon>
        <taxon>Marinilabiliales</taxon>
        <taxon>Marinilabiliaceae</taxon>
        <taxon>Carboxylicivirga</taxon>
    </lineage>
</organism>
<keyword evidence="1" id="KW-0813">Transport</keyword>
<comment type="caution">
    <text evidence="5">The sequence shown here is derived from an EMBL/GenBank/DDBJ whole genome shotgun (WGS) entry which is preliminary data.</text>
</comment>
<gene>
    <name evidence="5" type="ORF">KDU71_15390</name>
</gene>